<dbReference type="GO" id="GO:0033013">
    <property type="term" value="P:tetrapyrrole metabolic process"/>
    <property type="evidence" value="ECO:0007669"/>
    <property type="project" value="UniProtKB-ARBA"/>
</dbReference>
<evidence type="ECO:0000313" key="7">
    <source>
        <dbReference type="EMBL" id="KHS44022.1"/>
    </source>
</evidence>
<evidence type="ECO:0000256" key="6">
    <source>
        <dbReference type="SAM" id="Phobius"/>
    </source>
</evidence>
<protein>
    <submittedName>
        <fullName evidence="7">TspO and MBR-like protein</fullName>
    </submittedName>
</protein>
<dbReference type="Proteomes" id="UP000031338">
    <property type="component" value="Unassembled WGS sequence"/>
</dbReference>
<evidence type="ECO:0000256" key="4">
    <source>
        <dbReference type="ARBA" id="ARBA00022989"/>
    </source>
</evidence>
<dbReference type="Pfam" id="PF03073">
    <property type="entry name" value="TspO_MBR"/>
    <property type="match status" value="1"/>
</dbReference>
<dbReference type="STRING" id="48936.NJ75_03424"/>
<comment type="caution">
    <text evidence="7">The sequence shown here is derived from an EMBL/GenBank/DDBJ whole genome shotgun (WGS) entry which is preliminary data.</text>
</comment>
<accession>A0A0B9A0C1</accession>
<comment type="similarity">
    <text evidence="2">Belongs to the TspO/BZRP family.</text>
</comment>
<dbReference type="EMBL" id="JRVC01000019">
    <property type="protein sequence ID" value="KHS44022.1"/>
    <property type="molecule type" value="Genomic_DNA"/>
</dbReference>
<evidence type="ECO:0000256" key="3">
    <source>
        <dbReference type="ARBA" id="ARBA00022692"/>
    </source>
</evidence>
<proteinExistence type="inferred from homology"/>
<dbReference type="Gene3D" id="1.20.1260.100">
    <property type="entry name" value="TspO/MBR protein"/>
    <property type="match status" value="1"/>
</dbReference>
<dbReference type="GO" id="GO:0016020">
    <property type="term" value="C:membrane"/>
    <property type="evidence" value="ECO:0007669"/>
    <property type="project" value="UniProtKB-SubCell"/>
</dbReference>
<dbReference type="PANTHER" id="PTHR10057:SF0">
    <property type="entry name" value="TRANSLOCATOR PROTEIN"/>
    <property type="match status" value="1"/>
</dbReference>
<dbReference type="InterPro" id="IPR038330">
    <property type="entry name" value="TspO/MBR-related_sf"/>
</dbReference>
<evidence type="ECO:0000256" key="2">
    <source>
        <dbReference type="ARBA" id="ARBA00007524"/>
    </source>
</evidence>
<keyword evidence="3 6" id="KW-0812">Transmembrane</keyword>
<keyword evidence="5 6" id="KW-0472">Membrane</keyword>
<evidence type="ECO:0000256" key="1">
    <source>
        <dbReference type="ARBA" id="ARBA00004141"/>
    </source>
</evidence>
<reference evidence="7 8" key="1">
    <citation type="submission" date="2014-10" db="EMBL/GenBank/DDBJ databases">
        <title>Draft genome sequence of Novosphingobium subterraneum DSM 12447.</title>
        <authorList>
            <person name="Gan H.M."/>
            <person name="Gan H.Y."/>
            <person name="Savka M.A."/>
        </authorList>
    </citation>
    <scope>NUCLEOTIDE SEQUENCE [LARGE SCALE GENOMIC DNA]</scope>
    <source>
        <strain evidence="7 8">DSM 12447</strain>
    </source>
</reference>
<dbReference type="AlphaFoldDB" id="A0A0B9A0C1"/>
<organism evidence="7 8">
    <name type="scientific">Novosphingobium subterraneum</name>
    <dbReference type="NCBI Taxonomy" id="48936"/>
    <lineage>
        <taxon>Bacteria</taxon>
        <taxon>Pseudomonadati</taxon>
        <taxon>Pseudomonadota</taxon>
        <taxon>Alphaproteobacteria</taxon>
        <taxon>Sphingomonadales</taxon>
        <taxon>Sphingomonadaceae</taxon>
        <taxon>Novosphingobium</taxon>
    </lineage>
</organism>
<keyword evidence="4 6" id="KW-1133">Transmembrane helix</keyword>
<dbReference type="PIRSF" id="PIRSF005859">
    <property type="entry name" value="PBR"/>
    <property type="match status" value="1"/>
</dbReference>
<evidence type="ECO:0000313" key="8">
    <source>
        <dbReference type="Proteomes" id="UP000031338"/>
    </source>
</evidence>
<evidence type="ECO:0000256" key="5">
    <source>
        <dbReference type="ARBA" id="ARBA00023136"/>
    </source>
</evidence>
<dbReference type="CDD" id="cd15904">
    <property type="entry name" value="TSPO_MBR"/>
    <property type="match status" value="1"/>
</dbReference>
<feature type="transmembrane region" description="Helical" evidence="6">
    <location>
        <begin position="109"/>
        <end position="127"/>
    </location>
</feature>
<feature type="transmembrane region" description="Helical" evidence="6">
    <location>
        <begin position="51"/>
        <end position="71"/>
    </location>
</feature>
<sequence length="164" mass="17882">MKPASLMPAGIPIGIASLAAFATALVGGTITDLGPWYDSLIKPGFTPPRPVFPIAWTTIFALCAIAGVAAWRAARSSRTSDTVIGLFALNGFLNILWSLLFFRMQRPDWAFWELCLLWLSIATLIVYCGRISRLSAVLLLPYIAWVTVAGALNWEIVRLNAPFG</sequence>
<name>A0A0B9A0C1_9SPHN</name>
<gene>
    <name evidence="7" type="ORF">NJ75_03424</name>
</gene>
<keyword evidence="8" id="KW-1185">Reference proteome</keyword>
<dbReference type="PATRIC" id="fig|48936.3.peg.3449"/>
<feature type="transmembrane region" description="Helical" evidence="6">
    <location>
        <begin position="134"/>
        <end position="154"/>
    </location>
</feature>
<comment type="subcellular location">
    <subcellularLocation>
        <location evidence="1">Membrane</location>
        <topology evidence="1">Multi-pass membrane protein</topology>
    </subcellularLocation>
</comment>
<dbReference type="PANTHER" id="PTHR10057">
    <property type="entry name" value="PERIPHERAL-TYPE BENZODIAZEPINE RECEPTOR"/>
    <property type="match status" value="1"/>
</dbReference>
<feature type="transmembrane region" description="Helical" evidence="6">
    <location>
        <begin position="83"/>
        <end position="103"/>
    </location>
</feature>
<dbReference type="InterPro" id="IPR004307">
    <property type="entry name" value="TspO_MBR"/>
</dbReference>
<dbReference type="FunFam" id="1.20.1260.100:FF:000001">
    <property type="entry name" value="translocator protein 2"/>
    <property type="match status" value="1"/>
</dbReference>